<reference evidence="1 2" key="1">
    <citation type="submission" date="2018-06" db="EMBL/GenBank/DDBJ databases">
        <title>Comparative genomics reveals the genomic features of Rhizophagus irregularis, R. cerebriforme, R. diaphanum and Gigaspora rosea, and their symbiotic lifestyle signature.</title>
        <authorList>
            <person name="Morin E."/>
            <person name="San Clemente H."/>
            <person name="Chen E.C.H."/>
            <person name="De La Providencia I."/>
            <person name="Hainaut M."/>
            <person name="Kuo A."/>
            <person name="Kohler A."/>
            <person name="Murat C."/>
            <person name="Tang N."/>
            <person name="Roy S."/>
            <person name="Loubradou J."/>
            <person name="Henrissat B."/>
            <person name="Grigoriev I.V."/>
            <person name="Corradi N."/>
            <person name="Roux C."/>
            <person name="Martin F.M."/>
        </authorList>
    </citation>
    <scope>NUCLEOTIDE SEQUENCE [LARGE SCALE GENOMIC DNA]</scope>
    <source>
        <strain evidence="1 2">DAOM 227022</strain>
    </source>
</reference>
<dbReference type="Proteomes" id="UP000265703">
    <property type="component" value="Unassembled WGS sequence"/>
</dbReference>
<proteinExistence type="predicted"/>
<accession>A0A397TX78</accession>
<organism evidence="1 2">
    <name type="scientific">Glomus cerebriforme</name>
    <dbReference type="NCBI Taxonomy" id="658196"/>
    <lineage>
        <taxon>Eukaryota</taxon>
        <taxon>Fungi</taxon>
        <taxon>Fungi incertae sedis</taxon>
        <taxon>Mucoromycota</taxon>
        <taxon>Glomeromycotina</taxon>
        <taxon>Glomeromycetes</taxon>
        <taxon>Glomerales</taxon>
        <taxon>Glomeraceae</taxon>
        <taxon>Glomus</taxon>
    </lineage>
</organism>
<evidence type="ECO:0000313" key="1">
    <source>
        <dbReference type="EMBL" id="RIA99454.1"/>
    </source>
</evidence>
<dbReference type="EMBL" id="QKYT01000004">
    <property type="protein sequence ID" value="RIA99454.1"/>
    <property type="molecule type" value="Genomic_DNA"/>
</dbReference>
<dbReference type="AlphaFoldDB" id="A0A397TX78"/>
<gene>
    <name evidence="1" type="ORF">C1645_811487</name>
</gene>
<sequence length="120" mass="14224">MDEKFEEEEIKELTEVNERLISIDNLMESEELIQLKDKMKNIYIQNYYNNDKKVIILEIEKDLIIITIKDNNTTMEDIIRIKINSIDNMKKGLIGIIIVLMMIEKKGKCELKLDTKKCDK</sequence>
<comment type="caution">
    <text evidence="1">The sequence shown here is derived from an EMBL/GenBank/DDBJ whole genome shotgun (WGS) entry which is preliminary data.</text>
</comment>
<protein>
    <submittedName>
        <fullName evidence="1">Uncharacterized protein</fullName>
    </submittedName>
</protein>
<keyword evidence="2" id="KW-1185">Reference proteome</keyword>
<name>A0A397TX78_9GLOM</name>
<evidence type="ECO:0000313" key="2">
    <source>
        <dbReference type="Proteomes" id="UP000265703"/>
    </source>
</evidence>